<dbReference type="RefSeq" id="WP_369268655.1">
    <property type="nucleotide sequence ID" value="NZ_CP163432.1"/>
</dbReference>
<dbReference type="EMBL" id="CP163432">
    <property type="protein sequence ID" value="XDQ08194.1"/>
    <property type="molecule type" value="Genomic_DNA"/>
</dbReference>
<name>A0AB39MT18_9ACTN</name>
<proteinExistence type="predicted"/>
<accession>A0AB39MT18</accession>
<protein>
    <submittedName>
        <fullName evidence="1">Uncharacterized protein</fullName>
    </submittedName>
</protein>
<gene>
    <name evidence="1" type="ORF">AB5J55_00140</name>
</gene>
<reference evidence="1" key="1">
    <citation type="submission" date="2024-07" db="EMBL/GenBank/DDBJ databases">
        <authorList>
            <person name="Yu S.T."/>
        </authorList>
    </citation>
    <scope>NUCLEOTIDE SEQUENCE</scope>
    <source>
        <strain evidence="1">R11</strain>
    </source>
</reference>
<dbReference type="AlphaFoldDB" id="A0AB39MT18"/>
<sequence>MPGERSGPDLSWVGFDSAWCATDLGEYRTCRYTYEYYPYESLPPLDSTQFTGAFQWLGGTSEPVPEQVTALNRLAEDLSARGLTLPRDFATFQADSKLHHSLDEVSVTCCWTDISEPLPSPVEPGAFLVRFLRDQQDCVIWYLYLRASGEAFVVHSYLDYEYEYEARRDGEETETDLDDPEEQRAAILWCAPSFEEFAHRFWIENRLWHALNGNDLSGLDFEPHLRDYLSPTRRPGYPHDRALDEIMCGWQSRYGLADSMTARGGACCVSSAGAPGRW</sequence>
<evidence type="ECO:0000313" key="1">
    <source>
        <dbReference type="EMBL" id="XDQ08194.1"/>
    </source>
</evidence>
<organism evidence="1">
    <name type="scientific">Streptomyces sp. R11</name>
    <dbReference type="NCBI Taxonomy" id="3238625"/>
    <lineage>
        <taxon>Bacteria</taxon>
        <taxon>Bacillati</taxon>
        <taxon>Actinomycetota</taxon>
        <taxon>Actinomycetes</taxon>
        <taxon>Kitasatosporales</taxon>
        <taxon>Streptomycetaceae</taxon>
        <taxon>Streptomyces</taxon>
    </lineage>
</organism>